<gene>
    <name evidence="3" type="ORF">LTR78_010655</name>
</gene>
<reference evidence="3" key="1">
    <citation type="submission" date="2023-07" db="EMBL/GenBank/DDBJ databases">
        <title>Black Yeasts Isolated from many extreme environments.</title>
        <authorList>
            <person name="Coleine C."/>
            <person name="Stajich J.E."/>
            <person name="Selbmann L."/>
        </authorList>
    </citation>
    <scope>NUCLEOTIDE SEQUENCE</scope>
    <source>
        <strain evidence="3">CCFEE 5485</strain>
    </source>
</reference>
<organism evidence="3 4">
    <name type="scientific">Recurvomyces mirabilis</name>
    <dbReference type="NCBI Taxonomy" id="574656"/>
    <lineage>
        <taxon>Eukaryota</taxon>
        <taxon>Fungi</taxon>
        <taxon>Dikarya</taxon>
        <taxon>Ascomycota</taxon>
        <taxon>Pezizomycotina</taxon>
        <taxon>Dothideomycetes</taxon>
        <taxon>Dothideomycetidae</taxon>
        <taxon>Mycosphaerellales</taxon>
        <taxon>Teratosphaeriaceae</taxon>
        <taxon>Recurvomyces</taxon>
    </lineage>
</organism>
<accession>A0AAE0TMT9</accession>
<name>A0AAE0TMT9_9PEZI</name>
<keyword evidence="2" id="KW-0812">Transmembrane</keyword>
<protein>
    <submittedName>
        <fullName evidence="3">Uncharacterized protein</fullName>
    </submittedName>
</protein>
<evidence type="ECO:0000313" key="4">
    <source>
        <dbReference type="Proteomes" id="UP001274830"/>
    </source>
</evidence>
<keyword evidence="4" id="KW-1185">Reference proteome</keyword>
<keyword evidence="2" id="KW-0472">Membrane</keyword>
<evidence type="ECO:0000256" key="2">
    <source>
        <dbReference type="SAM" id="Phobius"/>
    </source>
</evidence>
<dbReference type="AlphaFoldDB" id="A0AAE0TMT9"/>
<comment type="caution">
    <text evidence="3">The sequence shown here is derived from an EMBL/GenBank/DDBJ whole genome shotgun (WGS) entry which is preliminary data.</text>
</comment>
<sequence length="247" mass="26740">MAPQLLAHRYQSWDSSEPSNTESIRLTCNLKGTSFSPSSTPTAITITTTLAIMPTALSTSISYITITTTSSTTQTPVLVQSAPAKTALRDLTRAQASGITAAALVSLFILAGIELAVLCWRRRIRFVLVPTIETEEATTVPPQRSPTAFEVPDQALRQSPERLVDPELGNEELNEEESLSLLESIMEIYETPFLAGIGSPVPVSAFSVSSDGDGRVATGHSQRLTWQNSLPGSSDQRDWYARRKTAS</sequence>
<feature type="compositionally biased region" description="Polar residues" evidence="1">
    <location>
        <begin position="219"/>
        <end position="234"/>
    </location>
</feature>
<dbReference type="EMBL" id="JAUTXT010000083">
    <property type="protein sequence ID" value="KAK3669469.1"/>
    <property type="molecule type" value="Genomic_DNA"/>
</dbReference>
<dbReference type="Proteomes" id="UP001274830">
    <property type="component" value="Unassembled WGS sequence"/>
</dbReference>
<evidence type="ECO:0000313" key="3">
    <source>
        <dbReference type="EMBL" id="KAK3669469.1"/>
    </source>
</evidence>
<keyword evidence="2" id="KW-1133">Transmembrane helix</keyword>
<feature type="transmembrane region" description="Helical" evidence="2">
    <location>
        <begin position="99"/>
        <end position="120"/>
    </location>
</feature>
<proteinExistence type="predicted"/>
<evidence type="ECO:0000256" key="1">
    <source>
        <dbReference type="SAM" id="MobiDB-lite"/>
    </source>
</evidence>
<feature type="region of interest" description="Disordered" evidence="1">
    <location>
        <begin position="209"/>
        <end position="247"/>
    </location>
</feature>